<organism evidence="1 2">
    <name type="scientific">Geodia barretti</name>
    <name type="common">Barrett's horny sponge</name>
    <dbReference type="NCBI Taxonomy" id="519541"/>
    <lineage>
        <taxon>Eukaryota</taxon>
        <taxon>Metazoa</taxon>
        <taxon>Porifera</taxon>
        <taxon>Demospongiae</taxon>
        <taxon>Heteroscleromorpha</taxon>
        <taxon>Tetractinellida</taxon>
        <taxon>Astrophorina</taxon>
        <taxon>Geodiidae</taxon>
        <taxon>Geodia</taxon>
    </lineage>
</organism>
<accession>A0AA35WIS8</accession>
<dbReference type="Proteomes" id="UP001174909">
    <property type="component" value="Unassembled WGS sequence"/>
</dbReference>
<dbReference type="EMBL" id="CASHTH010001989">
    <property type="protein sequence ID" value="CAI8023018.1"/>
    <property type="molecule type" value="Genomic_DNA"/>
</dbReference>
<comment type="caution">
    <text evidence="1">The sequence shown here is derived from an EMBL/GenBank/DDBJ whole genome shotgun (WGS) entry which is preliminary data.</text>
</comment>
<proteinExistence type="predicted"/>
<reference evidence="1" key="1">
    <citation type="submission" date="2023-03" db="EMBL/GenBank/DDBJ databases">
        <authorList>
            <person name="Steffen K."/>
            <person name="Cardenas P."/>
        </authorList>
    </citation>
    <scope>NUCLEOTIDE SEQUENCE</scope>
</reference>
<sequence>MASATQQGDGVADPTGARRIRRNASLAAAEQMEGLRCLDMMAEYRQCICKEEIGLSVEMCIASCSRLSPVPPVLHSRGVLQVQDAEDTDLQLHQVEDVQRP</sequence>
<dbReference type="AlphaFoldDB" id="A0AA35WIS8"/>
<gene>
    <name evidence="1" type="ORF">GBAR_LOCUS13481</name>
</gene>
<protein>
    <submittedName>
        <fullName evidence="1">Uncharacterized protein</fullName>
    </submittedName>
</protein>
<evidence type="ECO:0000313" key="1">
    <source>
        <dbReference type="EMBL" id="CAI8023018.1"/>
    </source>
</evidence>
<keyword evidence="2" id="KW-1185">Reference proteome</keyword>
<evidence type="ECO:0000313" key="2">
    <source>
        <dbReference type="Proteomes" id="UP001174909"/>
    </source>
</evidence>
<name>A0AA35WIS8_GEOBA</name>